<evidence type="ECO:0000313" key="3">
    <source>
        <dbReference type="WBParaSite" id="HPBE_0000997101-mRNA-1"/>
    </source>
</evidence>
<dbReference type="AlphaFoldDB" id="A0A183FQG1"/>
<accession>A0A3P8CFW3</accession>
<dbReference type="Proteomes" id="UP000050761">
    <property type="component" value="Unassembled WGS sequence"/>
</dbReference>
<proteinExistence type="predicted"/>
<sequence>MQEEVRKAIGKIKLGKAAGPDGVPVEAWKVLGDLGINWLTQFLNRITKEGKMPDDWRNSIIVPIFKQKGDASECSNYRGIKLISHTMKIYKRLVDSRLREMVPISQVQWGFMPERSNRRHLHRWRNIGRNENPATWHSWTWRRPTTG</sequence>
<dbReference type="EMBL" id="UZAH01026608">
    <property type="protein sequence ID" value="VDO83072.1"/>
    <property type="molecule type" value="Genomic_DNA"/>
</dbReference>
<organism evidence="2 3">
    <name type="scientific">Heligmosomoides polygyrus</name>
    <name type="common">Parasitic roundworm</name>
    <dbReference type="NCBI Taxonomy" id="6339"/>
    <lineage>
        <taxon>Eukaryota</taxon>
        <taxon>Metazoa</taxon>
        <taxon>Ecdysozoa</taxon>
        <taxon>Nematoda</taxon>
        <taxon>Chromadorea</taxon>
        <taxon>Rhabditida</taxon>
        <taxon>Rhabditina</taxon>
        <taxon>Rhabditomorpha</taxon>
        <taxon>Strongyloidea</taxon>
        <taxon>Heligmosomidae</taxon>
        <taxon>Heligmosomoides</taxon>
    </lineage>
</organism>
<name>A0A183FQG1_HELPZ</name>
<reference evidence="3" key="2">
    <citation type="submission" date="2019-09" db="UniProtKB">
        <authorList>
            <consortium name="WormBaseParasite"/>
        </authorList>
    </citation>
    <scope>IDENTIFICATION</scope>
</reference>
<dbReference type="OrthoDB" id="418748at2759"/>
<protein>
    <submittedName>
        <fullName evidence="3">Reverse transcriptase domain-containing protein</fullName>
    </submittedName>
</protein>
<reference evidence="1 2" key="1">
    <citation type="submission" date="2018-11" db="EMBL/GenBank/DDBJ databases">
        <authorList>
            <consortium name="Pathogen Informatics"/>
        </authorList>
    </citation>
    <scope>NUCLEOTIDE SEQUENCE [LARGE SCALE GENOMIC DNA]</scope>
</reference>
<evidence type="ECO:0000313" key="2">
    <source>
        <dbReference type="Proteomes" id="UP000050761"/>
    </source>
</evidence>
<dbReference type="WBParaSite" id="HPBE_0000997101-mRNA-1">
    <property type="protein sequence ID" value="HPBE_0000997101-mRNA-1"/>
    <property type="gene ID" value="HPBE_0000997101"/>
</dbReference>
<keyword evidence="2" id="KW-1185">Reference proteome</keyword>
<accession>A0A183FQG1</accession>
<evidence type="ECO:0000313" key="1">
    <source>
        <dbReference type="EMBL" id="VDO83072.1"/>
    </source>
</evidence>
<gene>
    <name evidence="1" type="ORF">HPBE_LOCUS9972</name>
</gene>
<dbReference type="PANTHER" id="PTHR19446">
    <property type="entry name" value="REVERSE TRANSCRIPTASES"/>
    <property type="match status" value="1"/>
</dbReference>